<dbReference type="CDD" id="cd16936">
    <property type="entry name" value="HATPase_RsbW-like"/>
    <property type="match status" value="1"/>
</dbReference>
<accession>A0ABU0T1H8</accession>
<dbReference type="InterPro" id="IPR036890">
    <property type="entry name" value="HATPase_C_sf"/>
</dbReference>
<proteinExistence type="predicted"/>
<evidence type="ECO:0000256" key="1">
    <source>
        <dbReference type="ARBA" id="ARBA00022527"/>
    </source>
</evidence>
<keyword evidence="1" id="KW-0808">Transferase</keyword>
<sequence length="167" mass="18262">MNYYIPPTLAGPRTTQYRMRLTVGEHSPQYVRRIVRSYLREWEMAELADAVELGVTELLANVVRHVPDRRCQFLLLRQMAGVRVEVTDGCPRLPCVPAELPLETEGGRGLVLVDAVVDKWGGGAGGRGRGRQNGVVRVRGRAPPSGLSTYGAIRSSGWCSRTTSGGS</sequence>
<keyword evidence="1" id="KW-0723">Serine/threonine-protein kinase</keyword>
<keyword evidence="1" id="KW-0418">Kinase</keyword>
<protein>
    <recommendedName>
        <fullName evidence="2">Histidine kinase/HSP90-like ATPase domain-containing protein</fullName>
    </recommendedName>
</protein>
<dbReference type="PANTHER" id="PTHR35526:SF3">
    <property type="entry name" value="ANTI-SIGMA-F FACTOR RSBW"/>
    <property type="match status" value="1"/>
</dbReference>
<keyword evidence="4" id="KW-1185">Reference proteome</keyword>
<feature type="domain" description="Histidine kinase/HSP90-like ATPase" evidence="2">
    <location>
        <begin position="31"/>
        <end position="119"/>
    </location>
</feature>
<evidence type="ECO:0000313" key="3">
    <source>
        <dbReference type="EMBL" id="MDQ1029641.1"/>
    </source>
</evidence>
<dbReference type="InterPro" id="IPR003594">
    <property type="entry name" value="HATPase_dom"/>
</dbReference>
<dbReference type="EMBL" id="JAUSZI010000002">
    <property type="protein sequence ID" value="MDQ1029641.1"/>
    <property type="molecule type" value="Genomic_DNA"/>
</dbReference>
<name>A0ABU0T1H8_9ACTN</name>
<dbReference type="Pfam" id="PF13581">
    <property type="entry name" value="HATPase_c_2"/>
    <property type="match status" value="1"/>
</dbReference>
<dbReference type="PANTHER" id="PTHR35526">
    <property type="entry name" value="ANTI-SIGMA-F FACTOR RSBW-RELATED"/>
    <property type="match status" value="1"/>
</dbReference>
<evidence type="ECO:0000259" key="2">
    <source>
        <dbReference type="Pfam" id="PF13581"/>
    </source>
</evidence>
<dbReference type="Proteomes" id="UP001230328">
    <property type="component" value="Unassembled WGS sequence"/>
</dbReference>
<organism evidence="3 4">
    <name type="scientific">Streptomyces umbrinus</name>
    <dbReference type="NCBI Taxonomy" id="67370"/>
    <lineage>
        <taxon>Bacteria</taxon>
        <taxon>Bacillati</taxon>
        <taxon>Actinomycetota</taxon>
        <taxon>Actinomycetes</taxon>
        <taxon>Kitasatosporales</taxon>
        <taxon>Streptomycetaceae</taxon>
        <taxon>Streptomyces</taxon>
        <taxon>Streptomyces phaeochromogenes group</taxon>
    </lineage>
</organism>
<dbReference type="Gene3D" id="3.30.565.10">
    <property type="entry name" value="Histidine kinase-like ATPase, C-terminal domain"/>
    <property type="match status" value="1"/>
</dbReference>
<gene>
    <name evidence="3" type="ORF">QF035_007223</name>
</gene>
<reference evidence="3 4" key="1">
    <citation type="submission" date="2023-07" db="EMBL/GenBank/DDBJ databases">
        <title>Comparative genomics of wheat-associated soil bacteria to identify genetic determinants of phenazine resistance.</title>
        <authorList>
            <person name="Mouncey N."/>
        </authorList>
    </citation>
    <scope>NUCLEOTIDE SEQUENCE [LARGE SCALE GENOMIC DNA]</scope>
    <source>
        <strain evidence="3 4">V2I4</strain>
    </source>
</reference>
<comment type="caution">
    <text evidence="3">The sequence shown here is derived from an EMBL/GenBank/DDBJ whole genome shotgun (WGS) entry which is preliminary data.</text>
</comment>
<evidence type="ECO:0000313" key="4">
    <source>
        <dbReference type="Proteomes" id="UP001230328"/>
    </source>
</evidence>
<dbReference type="InterPro" id="IPR050267">
    <property type="entry name" value="Anti-sigma-factor_SerPK"/>
</dbReference>